<keyword evidence="3" id="KW-1185">Reference proteome</keyword>
<comment type="caution">
    <text evidence="2">The sequence shown here is derived from an EMBL/GenBank/DDBJ whole genome shotgun (WGS) entry which is preliminary data.</text>
</comment>
<dbReference type="Proteomes" id="UP001187192">
    <property type="component" value="Unassembled WGS sequence"/>
</dbReference>
<reference evidence="2" key="1">
    <citation type="submission" date="2023-07" db="EMBL/GenBank/DDBJ databases">
        <title>draft genome sequence of fig (Ficus carica).</title>
        <authorList>
            <person name="Takahashi T."/>
            <person name="Nishimura K."/>
        </authorList>
    </citation>
    <scope>NUCLEOTIDE SEQUENCE</scope>
</reference>
<gene>
    <name evidence="2" type="ORF">TIFTF001_020448</name>
</gene>
<name>A0AA88AXY9_FICCA</name>
<sequence length="103" mass="11247">MYGLTKCLSLTGLGPNLAHWVLRTATKANQGHQYMPIGPPSCTYHVVRLSSQIRFDPSPCQHMACLGIMHNGLGGELKPTKLRPRGSKGLTQSISLHMPLANR</sequence>
<accession>A0AA88AXY9</accession>
<feature type="region of interest" description="Disordered" evidence="1">
    <location>
        <begin position="78"/>
        <end position="103"/>
    </location>
</feature>
<evidence type="ECO:0000313" key="2">
    <source>
        <dbReference type="EMBL" id="GMN51291.1"/>
    </source>
</evidence>
<evidence type="ECO:0000313" key="3">
    <source>
        <dbReference type="Proteomes" id="UP001187192"/>
    </source>
</evidence>
<protein>
    <submittedName>
        <fullName evidence="2">Uncharacterized protein</fullName>
    </submittedName>
</protein>
<proteinExistence type="predicted"/>
<evidence type="ECO:0000256" key="1">
    <source>
        <dbReference type="SAM" id="MobiDB-lite"/>
    </source>
</evidence>
<organism evidence="2 3">
    <name type="scientific">Ficus carica</name>
    <name type="common">Common fig</name>
    <dbReference type="NCBI Taxonomy" id="3494"/>
    <lineage>
        <taxon>Eukaryota</taxon>
        <taxon>Viridiplantae</taxon>
        <taxon>Streptophyta</taxon>
        <taxon>Embryophyta</taxon>
        <taxon>Tracheophyta</taxon>
        <taxon>Spermatophyta</taxon>
        <taxon>Magnoliopsida</taxon>
        <taxon>eudicotyledons</taxon>
        <taxon>Gunneridae</taxon>
        <taxon>Pentapetalae</taxon>
        <taxon>rosids</taxon>
        <taxon>fabids</taxon>
        <taxon>Rosales</taxon>
        <taxon>Moraceae</taxon>
        <taxon>Ficeae</taxon>
        <taxon>Ficus</taxon>
    </lineage>
</organism>
<dbReference type="AlphaFoldDB" id="A0AA88AXY9"/>
<dbReference type="EMBL" id="BTGU01000037">
    <property type="protein sequence ID" value="GMN51291.1"/>
    <property type="molecule type" value="Genomic_DNA"/>
</dbReference>